<accession>A0A139GWJ9</accession>
<dbReference type="AlphaFoldDB" id="A0A139GWJ9"/>
<organism evidence="3 4">
    <name type="scientific">Pseudocercospora eumusae</name>
    <dbReference type="NCBI Taxonomy" id="321146"/>
    <lineage>
        <taxon>Eukaryota</taxon>
        <taxon>Fungi</taxon>
        <taxon>Dikarya</taxon>
        <taxon>Ascomycota</taxon>
        <taxon>Pezizomycotina</taxon>
        <taxon>Dothideomycetes</taxon>
        <taxon>Dothideomycetidae</taxon>
        <taxon>Mycosphaerellales</taxon>
        <taxon>Mycosphaerellaceae</taxon>
        <taxon>Pseudocercospora</taxon>
    </lineage>
</organism>
<dbReference type="Proteomes" id="UP000070133">
    <property type="component" value="Unassembled WGS sequence"/>
</dbReference>
<gene>
    <name evidence="3" type="ORF">AC578_1790</name>
</gene>
<dbReference type="EMBL" id="LFZN01000276">
    <property type="protein sequence ID" value="KXS94584.1"/>
    <property type="molecule type" value="Genomic_DNA"/>
</dbReference>
<evidence type="ECO:0008006" key="5">
    <source>
        <dbReference type="Google" id="ProtNLM"/>
    </source>
</evidence>
<dbReference type="PANTHER" id="PTHR42877:SF8">
    <property type="entry name" value="MONOOXYGENASE"/>
    <property type="match status" value="1"/>
</dbReference>
<dbReference type="InterPro" id="IPR051209">
    <property type="entry name" value="FAD-bind_Monooxygenase_sf"/>
</dbReference>
<feature type="region of interest" description="Disordered" evidence="2">
    <location>
        <begin position="580"/>
        <end position="601"/>
    </location>
</feature>
<evidence type="ECO:0000256" key="2">
    <source>
        <dbReference type="SAM" id="MobiDB-lite"/>
    </source>
</evidence>
<proteinExistence type="inferred from homology"/>
<keyword evidence="4" id="KW-1185">Reference proteome</keyword>
<dbReference type="SUPFAM" id="SSF51905">
    <property type="entry name" value="FAD/NAD(P)-binding domain"/>
    <property type="match status" value="2"/>
</dbReference>
<evidence type="ECO:0000256" key="1">
    <source>
        <dbReference type="ARBA" id="ARBA00010139"/>
    </source>
</evidence>
<name>A0A139GWJ9_9PEZI</name>
<comment type="caution">
    <text evidence="3">The sequence shown here is derived from an EMBL/GenBank/DDBJ whole genome shotgun (WGS) entry which is preliminary data.</text>
</comment>
<dbReference type="Gene3D" id="3.50.50.60">
    <property type="entry name" value="FAD/NAD(P)-binding domain"/>
    <property type="match status" value="2"/>
</dbReference>
<dbReference type="InterPro" id="IPR036188">
    <property type="entry name" value="FAD/NAD-bd_sf"/>
</dbReference>
<dbReference type="OrthoDB" id="74360at2759"/>
<dbReference type="Pfam" id="PF13450">
    <property type="entry name" value="NAD_binding_8"/>
    <property type="match status" value="1"/>
</dbReference>
<reference evidence="3 4" key="1">
    <citation type="submission" date="2015-07" db="EMBL/GenBank/DDBJ databases">
        <title>Comparative genomics of the Sigatoka disease complex on banana suggests a link between parallel evolutionary changes in Pseudocercospora fijiensis and Pseudocercospora eumusae and increased virulence on the banana host.</title>
        <authorList>
            <person name="Chang T.-C."/>
            <person name="Salvucci A."/>
            <person name="Crous P.W."/>
            <person name="Stergiopoulos I."/>
        </authorList>
    </citation>
    <scope>NUCLEOTIDE SEQUENCE [LARGE SCALE GENOMIC DNA]</scope>
    <source>
        <strain evidence="3 4">CBS 114824</strain>
    </source>
</reference>
<evidence type="ECO:0000313" key="3">
    <source>
        <dbReference type="EMBL" id="KXS94584.1"/>
    </source>
</evidence>
<sequence>MADFPIREATHLPSLGKRKNRAEDDVSRRMNGPIHQERNVKVICVGAGASGLLFAYKIQRHFQNVDLVVYEKNEQVSGTWWENKYPGCACDVPSHNYTWSFEPKLDWSAVYASSAEIYKYFNDFAAKYRLHSYVRTKHQVTGAIWNEDQAGWDINVKDLETNTDINDSCDILINASGILNNWRWPAIPGLFDFKGTLLHTANWDENVDLSGENKRIGLIGNGSSGIQVLPTIQPHVNHVTTFIREPTWVSPVQGLEQHVFSDEERETFAKEPGKLTEYRKNIETGLNGQFALFLKNTNVNNATHDYMVQQMKEKLGDENLISKLIPEWSVGCRRLTPGVNYLETLTKPNVTAVYGEIEKITERGCVCDDGKEYPIDILICATGFDTTFKPRFPLINAAGKNLQDVWAKEPKSYLGIAAAEFPNYLIFLGPNCPIGNGPVLSAIELQADYICRLIDQYQTHNIKSFYPKPEAVEDFIAHKNNFMKDTVWSDPCRSWYKSGEIDAPITALWPGSTLHYIEALSQVRYEDFEVKYEGNRFAWLGNGYSQTELDETADWAYYIREQDDGEWLSKGKRRKFLTKSGTIDRSGGAGVDFSGRKAEKL</sequence>
<comment type="similarity">
    <text evidence="1">Belongs to the FAD-binding monooxygenase family.</text>
</comment>
<protein>
    <recommendedName>
        <fullName evidence="5">FAD/NAD(P)-binding domain-containing protein</fullName>
    </recommendedName>
</protein>
<dbReference type="PANTHER" id="PTHR42877">
    <property type="entry name" value="L-ORNITHINE N(5)-MONOOXYGENASE-RELATED"/>
    <property type="match status" value="1"/>
</dbReference>
<evidence type="ECO:0000313" key="4">
    <source>
        <dbReference type="Proteomes" id="UP000070133"/>
    </source>
</evidence>